<dbReference type="InterPro" id="IPR011712">
    <property type="entry name" value="Sig_transdc_His_kin_sub3_dim/P"/>
</dbReference>
<dbReference type="Gene3D" id="1.20.5.1930">
    <property type="match status" value="1"/>
</dbReference>
<dbReference type="InterPro" id="IPR027417">
    <property type="entry name" value="P-loop_NTPase"/>
</dbReference>
<dbReference type="GO" id="GO:0016020">
    <property type="term" value="C:membrane"/>
    <property type="evidence" value="ECO:0007669"/>
    <property type="project" value="InterPro"/>
</dbReference>
<dbReference type="InterPro" id="IPR036890">
    <property type="entry name" value="HATPase_C_sf"/>
</dbReference>
<evidence type="ECO:0008006" key="11">
    <source>
        <dbReference type="Google" id="ProtNLM"/>
    </source>
</evidence>
<dbReference type="Pfam" id="PF13191">
    <property type="entry name" value="AAA_16"/>
    <property type="match status" value="1"/>
</dbReference>
<dbReference type="PANTHER" id="PTHR43642">
    <property type="entry name" value="HYBRID SIGNAL TRANSDUCTION HISTIDINE KINASE G"/>
    <property type="match status" value="1"/>
</dbReference>
<dbReference type="Gene3D" id="3.30.565.10">
    <property type="entry name" value="Histidine kinase-like ATPase, C-terminal domain"/>
    <property type="match status" value="1"/>
</dbReference>
<evidence type="ECO:0000259" key="7">
    <source>
        <dbReference type="PROSITE" id="PS50011"/>
    </source>
</evidence>
<dbReference type="InterPro" id="IPR005467">
    <property type="entry name" value="His_kinase_dom"/>
</dbReference>
<dbReference type="SMART" id="SM00220">
    <property type="entry name" value="S_TKc"/>
    <property type="match status" value="1"/>
</dbReference>
<dbReference type="SMART" id="SM00387">
    <property type="entry name" value="HATPase_c"/>
    <property type="match status" value="1"/>
</dbReference>
<evidence type="ECO:0000256" key="4">
    <source>
        <dbReference type="ARBA" id="ARBA00022840"/>
    </source>
</evidence>
<evidence type="ECO:0000259" key="8">
    <source>
        <dbReference type="PROSITE" id="PS50109"/>
    </source>
</evidence>
<gene>
    <name evidence="9" type="ORF">AZF04_07295</name>
</gene>
<dbReference type="InterPro" id="IPR053159">
    <property type="entry name" value="Hybrid_Histidine_Kinase"/>
</dbReference>
<dbReference type="Gene3D" id="3.40.50.300">
    <property type="entry name" value="P-loop containing nucleotide triphosphate hydrolases"/>
    <property type="match status" value="1"/>
</dbReference>
<dbReference type="Pfam" id="PF01590">
    <property type="entry name" value="GAF"/>
    <property type="match status" value="1"/>
</dbReference>
<evidence type="ECO:0000313" key="9">
    <source>
        <dbReference type="EMBL" id="KYG29322.1"/>
    </source>
</evidence>
<dbReference type="InterPro" id="IPR011009">
    <property type="entry name" value="Kinase-like_dom_sf"/>
</dbReference>
<keyword evidence="1" id="KW-0808">Transferase</keyword>
<dbReference type="SUPFAM" id="SSF55874">
    <property type="entry name" value="ATPase domain of HSP90 chaperone/DNA topoisomerase II/histidine kinase"/>
    <property type="match status" value="1"/>
</dbReference>
<keyword evidence="6" id="KW-0175">Coiled coil</keyword>
<dbReference type="CDD" id="cd16917">
    <property type="entry name" value="HATPase_UhpB-NarQ-NarX-like"/>
    <property type="match status" value="1"/>
</dbReference>
<dbReference type="STRING" id="519424.AZF04_07295"/>
<feature type="coiled-coil region" evidence="6">
    <location>
        <begin position="1457"/>
        <end position="1502"/>
    </location>
</feature>
<dbReference type="OrthoDB" id="9801841at2"/>
<keyword evidence="2" id="KW-0547">Nucleotide-binding</keyword>
<dbReference type="Proteomes" id="UP000075806">
    <property type="component" value="Unassembled WGS sequence"/>
</dbReference>
<evidence type="ECO:0000256" key="1">
    <source>
        <dbReference type="ARBA" id="ARBA00022679"/>
    </source>
</evidence>
<dbReference type="SUPFAM" id="SSF56112">
    <property type="entry name" value="Protein kinase-like (PK-like)"/>
    <property type="match status" value="1"/>
</dbReference>
<dbReference type="InterPro" id="IPR041664">
    <property type="entry name" value="AAA_16"/>
</dbReference>
<organism evidence="9 10">
    <name type="scientific">Alkalihalobacillus trypoxylicola</name>
    <dbReference type="NCBI Taxonomy" id="519424"/>
    <lineage>
        <taxon>Bacteria</taxon>
        <taxon>Bacillati</taxon>
        <taxon>Bacillota</taxon>
        <taxon>Bacilli</taxon>
        <taxon>Bacillales</taxon>
        <taxon>Bacillaceae</taxon>
        <taxon>Alkalihalobacillus</taxon>
    </lineage>
</organism>
<evidence type="ECO:0000256" key="2">
    <source>
        <dbReference type="ARBA" id="ARBA00022741"/>
    </source>
</evidence>
<dbReference type="Pfam" id="PF02518">
    <property type="entry name" value="HATPase_c"/>
    <property type="match status" value="1"/>
</dbReference>
<keyword evidence="5" id="KW-0902">Two-component regulatory system</keyword>
<dbReference type="GO" id="GO:0046983">
    <property type="term" value="F:protein dimerization activity"/>
    <property type="evidence" value="ECO:0007669"/>
    <property type="project" value="InterPro"/>
</dbReference>
<dbReference type="InterPro" id="IPR003018">
    <property type="entry name" value="GAF"/>
</dbReference>
<dbReference type="PANTHER" id="PTHR43642:SF1">
    <property type="entry name" value="HYBRID SIGNAL TRANSDUCTION HISTIDINE KINASE G"/>
    <property type="match status" value="1"/>
</dbReference>
<dbReference type="SUPFAM" id="SSF55781">
    <property type="entry name" value="GAF domain-like"/>
    <property type="match status" value="1"/>
</dbReference>
<evidence type="ECO:0000256" key="5">
    <source>
        <dbReference type="ARBA" id="ARBA00023012"/>
    </source>
</evidence>
<keyword evidence="4" id="KW-0067">ATP-binding</keyword>
<evidence type="ECO:0000256" key="6">
    <source>
        <dbReference type="SAM" id="Coils"/>
    </source>
</evidence>
<dbReference type="SUPFAM" id="SSF52540">
    <property type="entry name" value="P-loop containing nucleoside triphosphate hydrolases"/>
    <property type="match status" value="1"/>
</dbReference>
<dbReference type="RefSeq" id="WP_061949131.1">
    <property type="nucleotide sequence ID" value="NZ_LTAO01000023.1"/>
</dbReference>
<dbReference type="EMBL" id="LTAO01000023">
    <property type="protein sequence ID" value="KYG29322.1"/>
    <property type="molecule type" value="Genomic_DNA"/>
</dbReference>
<comment type="caution">
    <text evidence="9">The sequence shown here is derived from an EMBL/GenBank/DDBJ whole genome shotgun (WGS) entry which is preliminary data.</text>
</comment>
<dbReference type="InterPro" id="IPR029016">
    <property type="entry name" value="GAF-like_dom_sf"/>
</dbReference>
<dbReference type="Gene3D" id="1.10.510.10">
    <property type="entry name" value="Transferase(Phosphotransferase) domain 1"/>
    <property type="match status" value="1"/>
</dbReference>
<evidence type="ECO:0000256" key="3">
    <source>
        <dbReference type="ARBA" id="ARBA00022777"/>
    </source>
</evidence>
<dbReference type="GO" id="GO:0000155">
    <property type="term" value="F:phosphorelay sensor kinase activity"/>
    <property type="evidence" value="ECO:0007669"/>
    <property type="project" value="InterPro"/>
</dbReference>
<dbReference type="InterPro" id="IPR003594">
    <property type="entry name" value="HATPase_dom"/>
</dbReference>
<keyword evidence="10" id="KW-1185">Reference proteome</keyword>
<accession>A0A161PAW9</accession>
<feature type="domain" description="Protein kinase" evidence="7">
    <location>
        <begin position="1"/>
        <end position="269"/>
    </location>
</feature>
<evidence type="ECO:0000313" key="10">
    <source>
        <dbReference type="Proteomes" id="UP000075806"/>
    </source>
</evidence>
<reference evidence="9" key="1">
    <citation type="submission" date="2016-02" db="EMBL/GenBank/DDBJ databases">
        <title>Genome sequence of Bacillus trypoxylicola KCTC 13244(T).</title>
        <authorList>
            <person name="Jeong H."/>
            <person name="Park S.-H."/>
            <person name="Choi S.-K."/>
        </authorList>
    </citation>
    <scope>NUCLEOTIDE SEQUENCE [LARGE SCALE GENOMIC DNA]</scope>
    <source>
        <strain evidence="9">KCTC 13244</strain>
    </source>
</reference>
<dbReference type="InterPro" id="IPR000719">
    <property type="entry name" value="Prot_kinase_dom"/>
</dbReference>
<dbReference type="SMART" id="SM00065">
    <property type="entry name" value="GAF"/>
    <property type="match status" value="1"/>
</dbReference>
<proteinExistence type="predicted"/>
<dbReference type="PROSITE" id="PS50109">
    <property type="entry name" value="HIS_KIN"/>
    <property type="match status" value="1"/>
</dbReference>
<dbReference type="Pfam" id="PF07730">
    <property type="entry name" value="HisKA_3"/>
    <property type="match status" value="1"/>
</dbReference>
<dbReference type="Gene3D" id="3.30.450.40">
    <property type="match status" value="1"/>
</dbReference>
<dbReference type="PROSITE" id="PS50011">
    <property type="entry name" value="PROTEIN_KINASE_DOM"/>
    <property type="match status" value="1"/>
</dbReference>
<dbReference type="Pfam" id="PF00069">
    <property type="entry name" value="Pkinase"/>
    <property type="match status" value="1"/>
</dbReference>
<protein>
    <recommendedName>
        <fullName evidence="11">Histidine kinase</fullName>
    </recommendedName>
</protein>
<feature type="domain" description="Histidine kinase" evidence="8">
    <location>
        <begin position="1512"/>
        <end position="1697"/>
    </location>
</feature>
<sequence>MIEGFHFIEKLVQEEDLIFYRAVQEDSNQPVLIKTSLLYQTTDLQLKTMKQTEEICFLLKKSGGGVPFQLHYENSQRHKPYLIAPDEGYVLLKDYMKTKSLLDLEFIKILSDFVKGLAELHQHDYIHQGINPTSLVIQSSTNSILLSDFRYCMNDKNLHLMPLIRMKEMASYISPEQTGRVERLVDHRSDFYSLGILLYEWSVGVRPFREKEEMELIHAHISQKPELPHVLHPLFPPFLSKMIMKMLEKNPDNRYQSSSGILKDCHVMREAVKLGQTKLRLSKDEALSKMQFSSNIKGREKQIHSLKQIFSKLSKGESDVVLLEGEEGIGKTALLDEVMNRTNNEVQFFYGSYLKGQQHQPYHAIIKGFSDFITQIMTKGQQEKDKWKKIFEEGLGDALPLIGEIFTDLYLIVDPPLKRQTTVFSNNQPNFRNLLSILLQCFSNQKKPTFILIDNFQWVDKASYELFMDDPNLTNYPYIGFLFSYQAHLESKEVNMLSYLEKGEFAAKKMVLAPISERQTLSWLQESFNIKSKMSLEKLKEIYHITGGNFSLIQQTLMYLHNANLFSFNHLQGEWMFVEQNIQWPMVNEGYFQQTLTKIQQLSSTAKIIIDYCSCVGFQVDTFILYNGLDIKKELIDFDLQKLEELGIIRMTKWDEEQNIEQIQFIKDSVWQLLYENLESDERSHYHKKIGETILAVSPNEHSVPYEAVEHLNHAFLLVLNQEQILKMMEYNLQVGTRSIQSSAYSSALTYLQTGLRWSEKHTNVSDEWLFQLKLKMVRCHYALANSEEAHAMGSELLTLAKSTKEKIDIYQLEIKMTNHLLEPEKVLKTAIEGLELLQYSFPKRMIWAHILYDFITVRRKINKLEKKEGFDSEDLPSYSESDKMVFSMLEPLGIAVYGYNRGLYALHILRMMKIQYPSFNHENSELMLAQYAMILSQGVGYYSEAYEISKWALNRKKNSEDGYVNGASLFIYAGFLQHWGEPLQNKLPTLMKAFEYNKKAGNLIVAGGSLIMLFQTHMMIGSPLQTLLNCANESLAKVKQIKLDEFVNFFSYQKKILLYLMQPYKSPEKFQEIDALVSSIIKKLKSSETTLTFFVLQKIFYDLFNERYEQCLIEIEKSLHLFEGRNSVIGAGQADFCLYYSLTLCFAEVQSKKELKNRLSIVLKYRKFLRKWSRQSKENFGYRYYFVEGIYFYMKGSLEKAIYRLNTAANLAKASQSVHHCGLIYRILSQIYLEAGRQALSIKEGKKSNDYFKIWGAYSLVEINHLELAEKQSYVEATPSYEASYPVHALSIDTVSIARASQVLSQEIVIENVLHQLMKIVLENAGANKGTLMLQSTKQLFIEVKGEVEDGQIMTKMMNSISLDNYEHIPESMIQYTISMQRGAIFNHVEVENRFNQDPYLQKNQPKSIMVIPIFRKKELFGVIYLENQLASYAFTEKHITMIQLLSTQAAISIENARLYNEMKNLNESLEEKVQERTYYLEKTQQEMAETLATKSVLEERNRIARDIHDNVGHTLTTAIVQAEAAKRLFPVDSQKSLEKVGLTQDLVRKGLNEIRRSVKLLNEFASEEIDDFQQEMENIVKEVEKNSDIVIEVKFDVYNPNISNKAKKMLIHALKEAITNGIRHGECENISIYLLEENQELVLKVIDNGQGNDQLIYGFGLKTMKERVDDLNGTLTVESSSQYGTKVEIRILLDELNVLV</sequence>
<name>A0A161PAW9_9BACI</name>
<dbReference type="GO" id="GO:0005524">
    <property type="term" value="F:ATP binding"/>
    <property type="evidence" value="ECO:0007669"/>
    <property type="project" value="UniProtKB-KW"/>
</dbReference>
<keyword evidence="3" id="KW-0418">Kinase</keyword>